<evidence type="ECO:0000313" key="13">
    <source>
        <dbReference type="EMBL" id="GLC27413.1"/>
    </source>
</evidence>
<dbReference type="GO" id="GO:0043590">
    <property type="term" value="C:bacterial nucleoid"/>
    <property type="evidence" value="ECO:0007669"/>
    <property type="project" value="TreeGrafter"/>
</dbReference>
<evidence type="ECO:0000256" key="5">
    <source>
        <dbReference type="ARBA" id="ARBA00022763"/>
    </source>
</evidence>
<feature type="coiled-coil region" evidence="10">
    <location>
        <begin position="160"/>
        <end position="201"/>
    </location>
</feature>
<accession>A0AA37QKD4</accession>
<dbReference type="Proteomes" id="UP001161325">
    <property type="component" value="Unassembled WGS sequence"/>
</dbReference>
<evidence type="ECO:0000256" key="9">
    <source>
        <dbReference type="PIRNR" id="PIRNR003128"/>
    </source>
</evidence>
<keyword evidence="10" id="KW-0175">Coiled coil</keyword>
<dbReference type="Pfam" id="PF02463">
    <property type="entry name" value="SMC_N"/>
    <property type="match status" value="1"/>
</dbReference>
<dbReference type="AlphaFoldDB" id="A0AA37QKD4"/>
<dbReference type="NCBIfam" id="TIGR00634">
    <property type="entry name" value="recN"/>
    <property type="match status" value="1"/>
</dbReference>
<dbReference type="GO" id="GO:0009432">
    <property type="term" value="P:SOS response"/>
    <property type="evidence" value="ECO:0007669"/>
    <property type="project" value="TreeGrafter"/>
</dbReference>
<keyword evidence="6" id="KW-0067">ATP-binding</keyword>
<evidence type="ECO:0000256" key="1">
    <source>
        <dbReference type="ARBA" id="ARBA00003618"/>
    </source>
</evidence>
<feature type="compositionally biased region" description="Basic and acidic residues" evidence="11">
    <location>
        <begin position="576"/>
        <end position="586"/>
    </location>
</feature>
<proteinExistence type="inferred from homology"/>
<feature type="region of interest" description="Disordered" evidence="11">
    <location>
        <begin position="557"/>
        <end position="586"/>
    </location>
</feature>
<evidence type="ECO:0000256" key="7">
    <source>
        <dbReference type="ARBA" id="ARBA00023204"/>
    </source>
</evidence>
<evidence type="ECO:0000256" key="11">
    <source>
        <dbReference type="SAM" id="MobiDB-lite"/>
    </source>
</evidence>
<comment type="similarity">
    <text evidence="2 9">Belongs to the RecN family.</text>
</comment>
<protein>
    <recommendedName>
        <fullName evidence="3 9">DNA repair protein RecN</fullName>
    </recommendedName>
    <alternativeName>
        <fullName evidence="8 9">Recombination protein N</fullName>
    </alternativeName>
</protein>
<dbReference type="InterPro" id="IPR003395">
    <property type="entry name" value="RecF/RecN/SMC_N"/>
</dbReference>
<keyword evidence="14" id="KW-1185">Reference proteome</keyword>
<comment type="caution">
    <text evidence="13">The sequence shown here is derived from an EMBL/GenBank/DDBJ whole genome shotgun (WGS) entry which is preliminary data.</text>
</comment>
<reference evidence="13" key="1">
    <citation type="submission" date="2022-08" db="EMBL/GenBank/DDBJ databases">
        <title>Draft genome sequencing of Roseisolibacter agri AW1220.</title>
        <authorList>
            <person name="Tobiishi Y."/>
            <person name="Tonouchi A."/>
        </authorList>
    </citation>
    <scope>NUCLEOTIDE SEQUENCE</scope>
    <source>
        <strain evidence="13">AW1220</strain>
    </source>
</reference>
<evidence type="ECO:0000256" key="8">
    <source>
        <dbReference type="ARBA" id="ARBA00033408"/>
    </source>
</evidence>
<evidence type="ECO:0000256" key="10">
    <source>
        <dbReference type="SAM" id="Coils"/>
    </source>
</evidence>
<dbReference type="CDD" id="cd03241">
    <property type="entry name" value="ABC_RecN"/>
    <property type="match status" value="2"/>
</dbReference>
<dbReference type="InterPro" id="IPR004604">
    <property type="entry name" value="DNA_recomb/repair_RecN"/>
</dbReference>
<sequence>MLTELRIKNFAIIESLSVPFARGFNVLSGETGAGKSIIVGALGLLLGERASTDLIRTGSDRASVEGVFDVVGREDVARALDERGIEVEEQTVVLKREVAAGGRARAWVNGSPVTAGVLAEIGRLLVNLHGQHEAQTLLDADSQRRILDAFGGATAEAERVREAAGELARVREEMRALAARRAEAERRADYLRHVVKEIEDAKLQAGEDERLEEEARRLEHADELRTLSGGAAGLLESGEDGVLHQLAQLHRTLANLERIDPGLARLNELYDNAFYALEELSRELVEYERAVELDPERLADVQRRRDLIFRLCKKYGPGLAEVIETGRQAREELDLVDSAGIDLKSLEAREAQARERLHESAAALSALRHAASERLSAAVEAVFPDLGMADGRFRAALTPREEPGPTGAEDVEFRVALNVGHDARPLARVASGGELSRVMLALKTILARLDRVPTLVFDEVDAGIGGRVGLMVGETMRRVAEHHQVFAISHLPQLAARAHHHIQVAKGARAGVTTADVRVLAGDDRVREVARLLGGDPESEVSRAHARELLDAAAGAALRTAPSASEPASNGAAPRPAREKRVSGRR</sequence>
<evidence type="ECO:0000256" key="4">
    <source>
        <dbReference type="ARBA" id="ARBA00022741"/>
    </source>
</evidence>
<keyword evidence="7 9" id="KW-0234">DNA repair</keyword>
<feature type="domain" description="RecF/RecN/SMC N-terminal" evidence="12">
    <location>
        <begin position="1"/>
        <end position="506"/>
    </location>
</feature>
<dbReference type="SUPFAM" id="SSF52540">
    <property type="entry name" value="P-loop containing nucleoside triphosphate hydrolases"/>
    <property type="match status" value="2"/>
</dbReference>
<dbReference type="GO" id="GO:0006310">
    <property type="term" value="P:DNA recombination"/>
    <property type="evidence" value="ECO:0007669"/>
    <property type="project" value="InterPro"/>
</dbReference>
<evidence type="ECO:0000256" key="2">
    <source>
        <dbReference type="ARBA" id="ARBA00009441"/>
    </source>
</evidence>
<feature type="coiled-coil region" evidence="10">
    <location>
        <begin position="263"/>
        <end position="290"/>
    </location>
</feature>
<evidence type="ECO:0000313" key="14">
    <source>
        <dbReference type="Proteomes" id="UP001161325"/>
    </source>
</evidence>
<gene>
    <name evidence="13" type="primary">recN</name>
    <name evidence="13" type="ORF">rosag_39260</name>
</gene>
<feature type="coiled-coil region" evidence="10">
    <location>
        <begin position="336"/>
        <end position="363"/>
    </location>
</feature>
<comment type="function">
    <text evidence="1 9">May be involved in recombinational repair of damaged DNA.</text>
</comment>
<dbReference type="GO" id="GO:0006281">
    <property type="term" value="P:DNA repair"/>
    <property type="evidence" value="ECO:0007669"/>
    <property type="project" value="UniProtKB-KW"/>
</dbReference>
<dbReference type="GO" id="GO:0005524">
    <property type="term" value="F:ATP binding"/>
    <property type="evidence" value="ECO:0007669"/>
    <property type="project" value="UniProtKB-KW"/>
</dbReference>
<keyword evidence="4" id="KW-0547">Nucleotide-binding</keyword>
<dbReference type="EMBL" id="BRXS01000006">
    <property type="protein sequence ID" value="GLC27413.1"/>
    <property type="molecule type" value="Genomic_DNA"/>
</dbReference>
<evidence type="ECO:0000256" key="3">
    <source>
        <dbReference type="ARBA" id="ARBA00021315"/>
    </source>
</evidence>
<evidence type="ECO:0000259" key="12">
    <source>
        <dbReference type="Pfam" id="PF02463"/>
    </source>
</evidence>
<dbReference type="RefSeq" id="WP_284351852.1">
    <property type="nucleotide sequence ID" value="NZ_BRXS01000006.1"/>
</dbReference>
<dbReference type="PANTHER" id="PTHR11059:SF0">
    <property type="entry name" value="DNA REPAIR PROTEIN RECN"/>
    <property type="match status" value="1"/>
</dbReference>
<evidence type="ECO:0000256" key="6">
    <source>
        <dbReference type="ARBA" id="ARBA00022840"/>
    </source>
</evidence>
<dbReference type="PIRSF" id="PIRSF003128">
    <property type="entry name" value="RecN"/>
    <property type="match status" value="1"/>
</dbReference>
<name>A0AA37QKD4_9BACT</name>
<organism evidence="13 14">
    <name type="scientific">Roseisolibacter agri</name>
    <dbReference type="NCBI Taxonomy" id="2014610"/>
    <lineage>
        <taxon>Bacteria</taxon>
        <taxon>Pseudomonadati</taxon>
        <taxon>Gemmatimonadota</taxon>
        <taxon>Gemmatimonadia</taxon>
        <taxon>Gemmatimonadales</taxon>
        <taxon>Gemmatimonadaceae</taxon>
        <taxon>Roseisolibacter</taxon>
    </lineage>
</organism>
<dbReference type="FunFam" id="3.40.50.300:FF:000319">
    <property type="entry name" value="DNA repair protein RecN"/>
    <property type="match status" value="1"/>
</dbReference>
<keyword evidence="5 9" id="KW-0227">DNA damage</keyword>
<dbReference type="Gene3D" id="3.40.50.300">
    <property type="entry name" value="P-loop containing nucleotide triphosphate hydrolases"/>
    <property type="match status" value="2"/>
</dbReference>
<dbReference type="PANTHER" id="PTHR11059">
    <property type="entry name" value="DNA REPAIR PROTEIN RECN"/>
    <property type="match status" value="1"/>
</dbReference>
<dbReference type="InterPro" id="IPR027417">
    <property type="entry name" value="P-loop_NTPase"/>
</dbReference>